<dbReference type="AlphaFoldDB" id="A0AAV7YV71"/>
<feature type="compositionally biased region" description="Basic and acidic residues" evidence="1">
    <location>
        <begin position="57"/>
        <end position="72"/>
    </location>
</feature>
<dbReference type="PANTHER" id="PTHR10555:SF170">
    <property type="entry name" value="FI18122P1"/>
    <property type="match status" value="1"/>
</dbReference>
<organism evidence="3 4">
    <name type="scientific">Anaeramoeba flamelloides</name>
    <dbReference type="NCBI Taxonomy" id="1746091"/>
    <lineage>
        <taxon>Eukaryota</taxon>
        <taxon>Metamonada</taxon>
        <taxon>Anaeramoebidae</taxon>
        <taxon>Anaeramoeba</taxon>
    </lineage>
</organism>
<protein>
    <submittedName>
        <fullName evidence="3">Sorting nexin</fullName>
    </submittedName>
</protein>
<feature type="compositionally biased region" description="Low complexity" evidence="1">
    <location>
        <begin position="133"/>
        <end position="142"/>
    </location>
</feature>
<feature type="compositionally biased region" description="Basic and acidic residues" evidence="1">
    <location>
        <begin position="154"/>
        <end position="169"/>
    </location>
</feature>
<evidence type="ECO:0000256" key="1">
    <source>
        <dbReference type="SAM" id="MobiDB-lite"/>
    </source>
</evidence>
<dbReference type="SMART" id="SM00312">
    <property type="entry name" value="PX"/>
    <property type="match status" value="1"/>
</dbReference>
<feature type="region of interest" description="Disordered" evidence="1">
    <location>
        <begin position="1"/>
        <end position="181"/>
    </location>
</feature>
<dbReference type="Pfam" id="PF00787">
    <property type="entry name" value="PX"/>
    <property type="match status" value="1"/>
</dbReference>
<dbReference type="Proteomes" id="UP001146793">
    <property type="component" value="Unassembled WGS sequence"/>
</dbReference>
<feature type="compositionally biased region" description="Basic and acidic residues" evidence="1">
    <location>
        <begin position="589"/>
        <end position="602"/>
    </location>
</feature>
<feature type="compositionally biased region" description="Basic residues" evidence="1">
    <location>
        <begin position="85"/>
        <end position="97"/>
    </location>
</feature>
<feature type="compositionally biased region" description="Basic and acidic residues" evidence="1">
    <location>
        <begin position="22"/>
        <end position="46"/>
    </location>
</feature>
<feature type="compositionally biased region" description="Acidic residues" evidence="1">
    <location>
        <begin position="143"/>
        <end position="153"/>
    </location>
</feature>
<feature type="compositionally biased region" description="Low complexity" evidence="1">
    <location>
        <begin position="107"/>
        <end position="124"/>
    </location>
</feature>
<dbReference type="SUPFAM" id="SSF64268">
    <property type="entry name" value="PX domain"/>
    <property type="match status" value="1"/>
</dbReference>
<feature type="compositionally biased region" description="Low complexity" evidence="1">
    <location>
        <begin position="304"/>
        <end position="316"/>
    </location>
</feature>
<dbReference type="InterPro" id="IPR001683">
    <property type="entry name" value="PX_dom"/>
</dbReference>
<name>A0AAV7YV71_9EUKA</name>
<dbReference type="PANTHER" id="PTHR10555">
    <property type="entry name" value="SORTING NEXIN"/>
    <property type="match status" value="1"/>
</dbReference>
<dbReference type="GO" id="GO:0035091">
    <property type="term" value="F:phosphatidylinositol binding"/>
    <property type="evidence" value="ECO:0007669"/>
    <property type="project" value="InterPro"/>
</dbReference>
<evidence type="ECO:0000313" key="4">
    <source>
        <dbReference type="Proteomes" id="UP001146793"/>
    </source>
</evidence>
<dbReference type="EMBL" id="JANTQA010000047">
    <property type="protein sequence ID" value="KAJ3432315.1"/>
    <property type="molecule type" value="Genomic_DNA"/>
</dbReference>
<dbReference type="InterPro" id="IPR036871">
    <property type="entry name" value="PX_dom_sf"/>
</dbReference>
<dbReference type="PROSITE" id="PS50195">
    <property type="entry name" value="PX"/>
    <property type="match status" value="1"/>
</dbReference>
<reference evidence="3" key="1">
    <citation type="submission" date="2022-08" db="EMBL/GenBank/DDBJ databases">
        <title>Novel sulphate-reducing endosymbionts in the free-living metamonad Anaeramoeba.</title>
        <authorList>
            <person name="Jerlstrom-Hultqvist J."/>
            <person name="Cepicka I."/>
            <person name="Gallot-Lavallee L."/>
            <person name="Salas-Leiva D."/>
            <person name="Curtis B.A."/>
            <person name="Zahonova K."/>
            <person name="Pipaliya S."/>
            <person name="Dacks J."/>
            <person name="Roger A.J."/>
        </authorList>
    </citation>
    <scope>NUCLEOTIDE SEQUENCE</scope>
    <source>
        <strain evidence="3">Busselton2</strain>
    </source>
</reference>
<gene>
    <name evidence="3" type="ORF">M0812_21248</name>
</gene>
<dbReference type="InterPro" id="IPR027267">
    <property type="entry name" value="AH/BAR_dom_sf"/>
</dbReference>
<feature type="region of interest" description="Disordered" evidence="1">
    <location>
        <begin position="283"/>
        <end position="353"/>
    </location>
</feature>
<accession>A0AAV7YV71</accession>
<feature type="domain" description="PX" evidence="2">
    <location>
        <begin position="234"/>
        <end position="435"/>
    </location>
</feature>
<evidence type="ECO:0000313" key="3">
    <source>
        <dbReference type="EMBL" id="KAJ3432315.1"/>
    </source>
</evidence>
<dbReference type="Gene3D" id="1.20.1270.60">
    <property type="entry name" value="Arfaptin homology (AH) domain/BAR domain"/>
    <property type="match status" value="1"/>
</dbReference>
<sequence>MSEFVGVTVTSESTNTETYDSSSERENKKGISSDSKKKETKPKKETQNSGGEVSNSENEKSEKQEQEKEKEKEKKKKQPKEEKQTKRKKKKKKKKTTRIAEIKDSSSEGSNENNTEESSSSTNSEDNEHTIVNKNKNNNGGESDSDSESESESESEKDKDHGKENKIPNEDGIVEISKKERRLEKKKKIEKLFQETEVKLNPEEIKEQEKRKKMLLEKSKQRFFQIKQNKRKRYKYKISLQSPSVIGKGMKKYTTYLVETTKILIHDGKKALDMENLDLEKLEEKGENTVSNSNNDSESDSGSENDMSSNSNSGSDSDSHNENENENENDNKKKTKKEKKNKEKGNSNSTNDRISKFKVKRRYKDFIWIRNNLISDFPGVIVPTLPGKKIISKFESQFVEMRRTQLTLFLKRISEHPLLSLSRLFTMFLENDVDEIYKTKLNRKKIKLGIKRFHDEYLKYELDEKKQEELENKIDYWKNHGNCLKNIYAHTQIIRDCKEQKSHALVNFGQTILKLQQTETDIQDIHKLSEFLEMLHQIKDKMWEEIKLDHLPFEEILYEYYKISIEILNAYKTRNQIYNALQTAMKNQEKKTQQLGKAREKGSSNVNKLRRDYAKSRQLNESLKQQNKNVTAVLIDEMEKMKKQQQIQLKGGLLNFALAQKQVATFKVDKWKSIVYIVNNLNQEN</sequence>
<feature type="compositionally biased region" description="Low complexity" evidence="1">
    <location>
        <begin position="7"/>
        <end position="18"/>
    </location>
</feature>
<dbReference type="GO" id="GO:0005768">
    <property type="term" value="C:endosome"/>
    <property type="evidence" value="ECO:0007669"/>
    <property type="project" value="TreeGrafter"/>
</dbReference>
<dbReference type="Gene3D" id="3.30.1520.10">
    <property type="entry name" value="Phox-like domain"/>
    <property type="match status" value="1"/>
</dbReference>
<evidence type="ECO:0000259" key="2">
    <source>
        <dbReference type="PROSITE" id="PS50195"/>
    </source>
</evidence>
<feature type="compositionally biased region" description="Polar residues" evidence="1">
    <location>
        <begin position="47"/>
        <end position="56"/>
    </location>
</feature>
<proteinExistence type="predicted"/>
<comment type="caution">
    <text evidence="3">The sequence shown here is derived from an EMBL/GenBank/DDBJ whole genome shotgun (WGS) entry which is preliminary data.</text>
</comment>
<feature type="region of interest" description="Disordered" evidence="1">
    <location>
        <begin position="589"/>
        <end position="609"/>
    </location>
</feature>